<protein>
    <submittedName>
        <fullName evidence="1">Uncharacterized protein</fullName>
    </submittedName>
</protein>
<dbReference type="Proteomes" id="UP001148299">
    <property type="component" value="Unassembled WGS sequence"/>
</dbReference>
<dbReference type="EMBL" id="JAPZBR010000008">
    <property type="protein sequence ID" value="KAJ5340195.1"/>
    <property type="molecule type" value="Genomic_DNA"/>
</dbReference>
<evidence type="ECO:0000313" key="2">
    <source>
        <dbReference type="Proteomes" id="UP001148299"/>
    </source>
</evidence>
<proteinExistence type="predicted"/>
<keyword evidence="2" id="KW-1185">Reference proteome</keyword>
<gene>
    <name evidence="1" type="ORF">N7541_009319</name>
</gene>
<reference evidence="1" key="2">
    <citation type="journal article" date="2023" name="IMA Fungus">
        <title>Comparative genomic study of the Penicillium genus elucidates a diverse pangenome and 15 lateral gene transfer events.</title>
        <authorList>
            <person name="Petersen C."/>
            <person name="Sorensen T."/>
            <person name="Nielsen M.R."/>
            <person name="Sondergaard T.E."/>
            <person name="Sorensen J.L."/>
            <person name="Fitzpatrick D.A."/>
            <person name="Frisvad J.C."/>
            <person name="Nielsen K.L."/>
        </authorList>
    </citation>
    <scope>NUCLEOTIDE SEQUENCE</scope>
    <source>
        <strain evidence="1">IBT 35675</strain>
    </source>
</reference>
<accession>A0A9W9QMT9</accession>
<name>A0A9W9QMT9_PENBR</name>
<evidence type="ECO:0000313" key="1">
    <source>
        <dbReference type="EMBL" id="KAJ5340195.1"/>
    </source>
</evidence>
<comment type="caution">
    <text evidence="1">The sequence shown here is derived from an EMBL/GenBank/DDBJ whole genome shotgun (WGS) entry which is preliminary data.</text>
</comment>
<sequence length="287" mass="33503">MSESLYSEELRAVPQDQRLRSEGQWRVWIGHIRSAAISEDVWDYLNPDLSEESVRQVPEAAQEPQPSSIREDVEDEFELTEKEFTQWTRRIQAYDRRETQRVRLLKVMARMNSLITRSLATEYHYLTVDEVSPHQKLVRLAREFKPKPETRTEELRVAWRAMIKQPANNVNTDHWLTQWTSLYEEAKCADVPDVVYSVKYAIRDFLRAIQPIDDVFCTAWQEKILIHDISFHDVISSYRSRRKALGQSAKKGSSKVALATLDAVLLSQQIAEARRLEPERSCGEENP</sequence>
<dbReference type="AlphaFoldDB" id="A0A9W9QMT9"/>
<reference evidence="1" key="1">
    <citation type="submission" date="2022-12" db="EMBL/GenBank/DDBJ databases">
        <authorList>
            <person name="Petersen C."/>
        </authorList>
    </citation>
    <scope>NUCLEOTIDE SEQUENCE</scope>
    <source>
        <strain evidence="1">IBT 35675</strain>
    </source>
</reference>
<organism evidence="1 2">
    <name type="scientific">Penicillium brevicompactum</name>
    <dbReference type="NCBI Taxonomy" id="5074"/>
    <lineage>
        <taxon>Eukaryota</taxon>
        <taxon>Fungi</taxon>
        <taxon>Dikarya</taxon>
        <taxon>Ascomycota</taxon>
        <taxon>Pezizomycotina</taxon>
        <taxon>Eurotiomycetes</taxon>
        <taxon>Eurotiomycetidae</taxon>
        <taxon>Eurotiales</taxon>
        <taxon>Aspergillaceae</taxon>
        <taxon>Penicillium</taxon>
    </lineage>
</organism>